<organism evidence="9 10">
    <name type="scientific">Actinomadura alba</name>
    <dbReference type="NCBI Taxonomy" id="406431"/>
    <lineage>
        <taxon>Bacteria</taxon>
        <taxon>Bacillati</taxon>
        <taxon>Actinomycetota</taxon>
        <taxon>Actinomycetes</taxon>
        <taxon>Streptosporangiales</taxon>
        <taxon>Thermomonosporaceae</taxon>
        <taxon>Actinomadura</taxon>
    </lineage>
</organism>
<feature type="region of interest" description="Disordered" evidence="5">
    <location>
        <begin position="72"/>
        <end position="93"/>
    </location>
</feature>
<dbReference type="InterPro" id="IPR032694">
    <property type="entry name" value="CopC/D"/>
</dbReference>
<feature type="domain" description="CopC" evidence="8">
    <location>
        <begin position="33"/>
        <end position="126"/>
    </location>
</feature>
<dbReference type="InterPro" id="IPR014756">
    <property type="entry name" value="Ig_E-set"/>
</dbReference>
<accession>A0ABR7LLF0</accession>
<evidence type="ECO:0000256" key="2">
    <source>
        <dbReference type="ARBA" id="ARBA00022723"/>
    </source>
</evidence>
<feature type="signal peptide" evidence="7">
    <location>
        <begin position="1"/>
        <end position="32"/>
    </location>
</feature>
<feature type="region of interest" description="Disordered" evidence="5">
    <location>
        <begin position="143"/>
        <end position="168"/>
    </location>
</feature>
<comment type="caution">
    <text evidence="9">The sequence shown here is derived from an EMBL/GenBank/DDBJ whole genome shotgun (WGS) entry which is preliminary data.</text>
</comment>
<sequence length="203" mass="20525">MRTTPRIGLRRLGVVTAIVLASAALFVAPASAHTKLIKSTPERGASVEALTEITLVFSENVNPSIAKVQLRDAAGGQRGSAKAPRVEGATVTQSAAPDLAPGDYTIAYRVVSADGHPVTGEVPFTLTGAAKTQETAAAAASVAPTAAATADPVADTPVTPKAEKSSGSSAWPVAGAGLLIGVLIGMGLVLFRKRKSSSTSDQR</sequence>
<keyword evidence="2" id="KW-0479">Metal-binding</keyword>
<evidence type="ECO:0000313" key="10">
    <source>
        <dbReference type="Proteomes" id="UP000805614"/>
    </source>
</evidence>
<dbReference type="Pfam" id="PF04234">
    <property type="entry name" value="CopC"/>
    <property type="match status" value="1"/>
</dbReference>
<dbReference type="EMBL" id="JABVEC010000004">
    <property type="protein sequence ID" value="MBC6465312.1"/>
    <property type="molecule type" value="Genomic_DNA"/>
</dbReference>
<dbReference type="PANTHER" id="PTHR34820">
    <property type="entry name" value="INNER MEMBRANE PROTEIN YEBZ"/>
    <property type="match status" value="1"/>
</dbReference>
<protein>
    <submittedName>
        <fullName evidence="9">Copper resistance protein CopC</fullName>
    </submittedName>
</protein>
<feature type="compositionally biased region" description="Low complexity" evidence="5">
    <location>
        <begin position="143"/>
        <end position="160"/>
    </location>
</feature>
<name>A0ABR7LLF0_9ACTN</name>
<dbReference type="InterPro" id="IPR007348">
    <property type="entry name" value="CopC_dom"/>
</dbReference>
<dbReference type="PANTHER" id="PTHR34820:SF4">
    <property type="entry name" value="INNER MEMBRANE PROTEIN YEBZ"/>
    <property type="match status" value="1"/>
</dbReference>
<dbReference type="RefSeq" id="WP_187242336.1">
    <property type="nucleotide sequence ID" value="NZ_BAAAOK010000015.1"/>
</dbReference>
<dbReference type="SUPFAM" id="SSF81296">
    <property type="entry name" value="E set domains"/>
    <property type="match status" value="1"/>
</dbReference>
<keyword evidence="4" id="KW-0186">Copper</keyword>
<keyword evidence="10" id="KW-1185">Reference proteome</keyword>
<evidence type="ECO:0000256" key="5">
    <source>
        <dbReference type="SAM" id="MobiDB-lite"/>
    </source>
</evidence>
<keyword evidence="6" id="KW-1133">Transmembrane helix</keyword>
<evidence type="ECO:0000259" key="8">
    <source>
        <dbReference type="Pfam" id="PF04234"/>
    </source>
</evidence>
<evidence type="ECO:0000256" key="6">
    <source>
        <dbReference type="SAM" id="Phobius"/>
    </source>
</evidence>
<dbReference type="InterPro" id="IPR014755">
    <property type="entry name" value="Cu-Rt/internalin_Ig-like"/>
</dbReference>
<evidence type="ECO:0000313" key="9">
    <source>
        <dbReference type="EMBL" id="MBC6465312.1"/>
    </source>
</evidence>
<feature type="chain" id="PRO_5047210378" evidence="7">
    <location>
        <begin position="33"/>
        <end position="203"/>
    </location>
</feature>
<evidence type="ECO:0000256" key="4">
    <source>
        <dbReference type="ARBA" id="ARBA00023008"/>
    </source>
</evidence>
<gene>
    <name evidence="9" type="ORF">HKK74_07380</name>
</gene>
<keyword evidence="6" id="KW-0812">Transmembrane</keyword>
<evidence type="ECO:0000256" key="3">
    <source>
        <dbReference type="ARBA" id="ARBA00022729"/>
    </source>
</evidence>
<feature type="transmembrane region" description="Helical" evidence="6">
    <location>
        <begin position="170"/>
        <end position="191"/>
    </location>
</feature>
<keyword evidence="6" id="KW-0472">Membrane</keyword>
<keyword evidence="3 7" id="KW-0732">Signal</keyword>
<evidence type="ECO:0000256" key="1">
    <source>
        <dbReference type="ARBA" id="ARBA00004196"/>
    </source>
</evidence>
<evidence type="ECO:0000256" key="7">
    <source>
        <dbReference type="SAM" id="SignalP"/>
    </source>
</evidence>
<dbReference type="Proteomes" id="UP000805614">
    <property type="component" value="Unassembled WGS sequence"/>
</dbReference>
<proteinExistence type="predicted"/>
<comment type="subcellular location">
    <subcellularLocation>
        <location evidence="1">Cell envelope</location>
    </subcellularLocation>
</comment>
<reference evidence="9 10" key="1">
    <citation type="submission" date="2020-06" db="EMBL/GenBank/DDBJ databases">
        <title>Actinomadura xiongansis sp. nov., isolated from soil of Baiyangdian.</title>
        <authorList>
            <person name="Zhang X."/>
        </authorList>
    </citation>
    <scope>NUCLEOTIDE SEQUENCE [LARGE SCALE GENOMIC DNA]</scope>
    <source>
        <strain evidence="9 10">HBUM206468</strain>
    </source>
</reference>
<dbReference type="Gene3D" id="2.60.40.1220">
    <property type="match status" value="1"/>
</dbReference>